<evidence type="ECO:0000313" key="4">
    <source>
        <dbReference type="Proteomes" id="UP000266841"/>
    </source>
</evidence>
<name>K0TMW2_THAOC</name>
<keyword evidence="2" id="KW-0732">Signal</keyword>
<sequence>MATKALALIRPSSTLAIFPLLLQLPLRVVDGPLHELVELYEPVAVLVLVLPEPLLHRVSHACEVHLHLVLVEPPVAVQVDLLEEGQERGPRREPVLGAVLRRLRFRAAPRRLGGAPPIERGGGEGHRQRRSQPPSHFASKYQS</sequence>
<protein>
    <recommendedName>
        <fullName evidence="5">Secreted protein</fullName>
    </recommendedName>
</protein>
<dbReference type="Proteomes" id="UP000266841">
    <property type="component" value="Unassembled WGS sequence"/>
</dbReference>
<keyword evidence="4" id="KW-1185">Reference proteome</keyword>
<dbReference type="EMBL" id="AGNL01001992">
    <property type="protein sequence ID" value="EJK76571.1"/>
    <property type="molecule type" value="Genomic_DNA"/>
</dbReference>
<organism evidence="3 4">
    <name type="scientific">Thalassiosira oceanica</name>
    <name type="common">Marine diatom</name>
    <dbReference type="NCBI Taxonomy" id="159749"/>
    <lineage>
        <taxon>Eukaryota</taxon>
        <taxon>Sar</taxon>
        <taxon>Stramenopiles</taxon>
        <taxon>Ochrophyta</taxon>
        <taxon>Bacillariophyta</taxon>
        <taxon>Coscinodiscophyceae</taxon>
        <taxon>Thalassiosirophycidae</taxon>
        <taxon>Thalassiosirales</taxon>
        <taxon>Thalassiosiraceae</taxon>
        <taxon>Thalassiosira</taxon>
    </lineage>
</organism>
<proteinExistence type="predicted"/>
<evidence type="ECO:0000256" key="2">
    <source>
        <dbReference type="SAM" id="SignalP"/>
    </source>
</evidence>
<accession>K0TMW2</accession>
<evidence type="ECO:0000313" key="3">
    <source>
        <dbReference type="EMBL" id="EJK76571.1"/>
    </source>
</evidence>
<feature type="chain" id="PRO_5003838116" description="Secreted protein" evidence="2">
    <location>
        <begin position="17"/>
        <end position="143"/>
    </location>
</feature>
<feature type="signal peptide" evidence="2">
    <location>
        <begin position="1"/>
        <end position="16"/>
    </location>
</feature>
<comment type="caution">
    <text evidence="3">The sequence shown here is derived from an EMBL/GenBank/DDBJ whole genome shotgun (WGS) entry which is preliminary data.</text>
</comment>
<evidence type="ECO:0008006" key="5">
    <source>
        <dbReference type="Google" id="ProtNLM"/>
    </source>
</evidence>
<gene>
    <name evidence="3" type="ORF">THAOC_01660</name>
</gene>
<feature type="region of interest" description="Disordered" evidence="1">
    <location>
        <begin position="111"/>
        <end position="143"/>
    </location>
</feature>
<reference evidence="3 4" key="1">
    <citation type="journal article" date="2012" name="Genome Biol.">
        <title>Genome and low-iron response of an oceanic diatom adapted to chronic iron limitation.</title>
        <authorList>
            <person name="Lommer M."/>
            <person name="Specht M."/>
            <person name="Roy A.S."/>
            <person name="Kraemer L."/>
            <person name="Andreson R."/>
            <person name="Gutowska M.A."/>
            <person name="Wolf J."/>
            <person name="Bergner S.V."/>
            <person name="Schilhabel M.B."/>
            <person name="Klostermeier U.C."/>
            <person name="Beiko R.G."/>
            <person name="Rosenstiel P."/>
            <person name="Hippler M."/>
            <person name="Laroche J."/>
        </authorList>
    </citation>
    <scope>NUCLEOTIDE SEQUENCE [LARGE SCALE GENOMIC DNA]</scope>
    <source>
        <strain evidence="3 4">CCMP1005</strain>
    </source>
</reference>
<evidence type="ECO:0000256" key="1">
    <source>
        <dbReference type="SAM" id="MobiDB-lite"/>
    </source>
</evidence>
<dbReference type="AlphaFoldDB" id="K0TMW2"/>